<reference evidence="1 2" key="1">
    <citation type="submission" date="2017-01" db="EMBL/GenBank/DDBJ databases">
        <authorList>
            <person name="Varghese N."/>
            <person name="Submissions S."/>
        </authorList>
    </citation>
    <scope>NUCLEOTIDE SEQUENCE [LARGE SCALE GENOMIC DNA]</scope>
    <source>
        <strain evidence="1 2">RUG2-6</strain>
    </source>
</reference>
<evidence type="ECO:0000313" key="1">
    <source>
        <dbReference type="EMBL" id="SIR50273.1"/>
    </source>
</evidence>
<organism evidence="1 2">
    <name type="scientific">Peribacillus simplex</name>
    <dbReference type="NCBI Taxonomy" id="1478"/>
    <lineage>
        <taxon>Bacteria</taxon>
        <taxon>Bacillati</taxon>
        <taxon>Bacillota</taxon>
        <taxon>Bacilli</taxon>
        <taxon>Bacillales</taxon>
        <taxon>Bacillaceae</taxon>
        <taxon>Peribacillus</taxon>
    </lineage>
</organism>
<sequence length="45" mass="5394">MNFYYCYMEMHGSDKEEAKVVISHAFMKNGFPVETMYILFSLDYL</sequence>
<accession>A0A9X8R9X0</accession>
<dbReference type="Proteomes" id="UP000185829">
    <property type="component" value="Unassembled WGS sequence"/>
</dbReference>
<evidence type="ECO:0000313" key="2">
    <source>
        <dbReference type="Proteomes" id="UP000185829"/>
    </source>
</evidence>
<gene>
    <name evidence="1" type="ORF">SAMN05878482_10453</name>
</gene>
<proteinExistence type="predicted"/>
<dbReference type="EMBL" id="FTMX01000004">
    <property type="protein sequence ID" value="SIR50273.1"/>
    <property type="molecule type" value="Genomic_DNA"/>
</dbReference>
<comment type="caution">
    <text evidence="1">The sequence shown here is derived from an EMBL/GenBank/DDBJ whole genome shotgun (WGS) entry which is preliminary data.</text>
</comment>
<dbReference type="AlphaFoldDB" id="A0A9X8R9X0"/>
<name>A0A9X8R9X0_9BACI</name>
<protein>
    <submittedName>
        <fullName evidence="1">Uncharacterized protein</fullName>
    </submittedName>
</protein>